<feature type="domain" description="Gfo/Idh/MocA-like oxidoreductase N-terminal" evidence="3">
    <location>
        <begin position="5"/>
        <end position="130"/>
    </location>
</feature>
<dbReference type="InterPro" id="IPR036291">
    <property type="entry name" value="NAD(P)-bd_dom_sf"/>
</dbReference>
<evidence type="ECO:0000313" key="6">
    <source>
        <dbReference type="Proteomes" id="UP001371224"/>
    </source>
</evidence>
<organism evidence="5 6">
    <name type="scientific">Microbacterium bandirmense</name>
    <dbReference type="NCBI Taxonomy" id="3122050"/>
    <lineage>
        <taxon>Bacteria</taxon>
        <taxon>Bacillati</taxon>
        <taxon>Actinomycetota</taxon>
        <taxon>Actinomycetes</taxon>
        <taxon>Micrococcales</taxon>
        <taxon>Microbacteriaceae</taxon>
        <taxon>Microbacterium</taxon>
    </lineage>
</organism>
<dbReference type="EMBL" id="JBBDGM010000005">
    <property type="protein sequence ID" value="MEJ1088043.1"/>
    <property type="molecule type" value="Genomic_DNA"/>
</dbReference>
<accession>A0ABU8LA96</accession>
<reference evidence="5 6" key="1">
    <citation type="submission" date="2024-02" db="EMBL/GenBank/DDBJ databases">
        <authorList>
            <person name="Saticioglu I.B."/>
        </authorList>
    </citation>
    <scope>NUCLEOTIDE SEQUENCE [LARGE SCALE GENOMIC DNA]</scope>
    <source>
        <strain evidence="5 6">Mu-80</strain>
    </source>
</reference>
<name>A0ABU8LA96_9MICO</name>
<dbReference type="PANTHER" id="PTHR43818:SF11">
    <property type="entry name" value="BCDNA.GH03377"/>
    <property type="match status" value="1"/>
</dbReference>
<protein>
    <submittedName>
        <fullName evidence="5">Gfo/Idh/MocA family oxidoreductase</fullName>
    </submittedName>
</protein>
<dbReference type="Pfam" id="PF01408">
    <property type="entry name" value="GFO_IDH_MocA"/>
    <property type="match status" value="1"/>
</dbReference>
<comment type="caution">
    <text evidence="5">The sequence shown here is derived from an EMBL/GenBank/DDBJ whole genome shotgun (WGS) entry which is preliminary data.</text>
</comment>
<dbReference type="SUPFAM" id="SSF55347">
    <property type="entry name" value="Glyceraldehyde-3-phosphate dehydrogenase-like, C-terminal domain"/>
    <property type="match status" value="1"/>
</dbReference>
<dbReference type="Gene3D" id="3.30.360.10">
    <property type="entry name" value="Dihydrodipicolinate Reductase, domain 2"/>
    <property type="match status" value="1"/>
</dbReference>
<dbReference type="PANTHER" id="PTHR43818">
    <property type="entry name" value="BCDNA.GH03377"/>
    <property type="match status" value="1"/>
</dbReference>
<dbReference type="InterPro" id="IPR050463">
    <property type="entry name" value="Gfo/Idh/MocA_oxidrdct_glycsds"/>
</dbReference>
<dbReference type="Pfam" id="PF22725">
    <property type="entry name" value="GFO_IDH_MocA_C3"/>
    <property type="match status" value="1"/>
</dbReference>
<evidence type="ECO:0000256" key="2">
    <source>
        <dbReference type="ARBA" id="ARBA00023027"/>
    </source>
</evidence>
<evidence type="ECO:0000259" key="3">
    <source>
        <dbReference type="Pfam" id="PF01408"/>
    </source>
</evidence>
<dbReference type="InterPro" id="IPR055170">
    <property type="entry name" value="GFO_IDH_MocA-like_dom"/>
</dbReference>
<sequence length="405" mass="43000">MQKLGVALIGAGFMGRRHLLGYAALKRAGYDRISVEAVLDLNAEVATARAEEAEELLGHRPRIYTDLDELLADENVAAVDIVTDPRTHHSIGVAAMDAGRHVLCEKPLALTVATGQRMLDAAERNGVVLATAENYRRGGSNRLAKAVIDSGVLGELFLFRELRVGGDDGVIISPWRHMKRSGTIGLDMPIHYADIVEYLLGPVETVFGRGFIAEPVRYPADGGEAIIPDGEDSLVVSMTTKDGIDVQLAYIPSGRAPGYGERVLHGRLGSLEIPNDRTDGDVVLHLPDGTRRGTEVAEFLGDRFALDPVTTAVMGPDGTGGKGAPWADVDAGHLAIEIADFADAVLDGRPAEVDGTGGLRALAIVLAGFESGILGRSVSVDDVLDGTLHAYQDEIDAQFAEGAQR</sequence>
<keyword evidence="6" id="KW-1185">Reference proteome</keyword>
<dbReference type="Proteomes" id="UP001371224">
    <property type="component" value="Unassembled WGS sequence"/>
</dbReference>
<feature type="domain" description="GFO/IDH/MocA-like oxidoreductase" evidence="4">
    <location>
        <begin position="142"/>
        <end position="250"/>
    </location>
</feature>
<evidence type="ECO:0000256" key="1">
    <source>
        <dbReference type="ARBA" id="ARBA00023002"/>
    </source>
</evidence>
<dbReference type="SUPFAM" id="SSF51735">
    <property type="entry name" value="NAD(P)-binding Rossmann-fold domains"/>
    <property type="match status" value="1"/>
</dbReference>
<evidence type="ECO:0000259" key="4">
    <source>
        <dbReference type="Pfam" id="PF22725"/>
    </source>
</evidence>
<dbReference type="Gene3D" id="3.40.50.720">
    <property type="entry name" value="NAD(P)-binding Rossmann-like Domain"/>
    <property type="match status" value="1"/>
</dbReference>
<gene>
    <name evidence="5" type="ORF">WDU99_06910</name>
</gene>
<dbReference type="InterPro" id="IPR000683">
    <property type="entry name" value="Gfo/Idh/MocA-like_OxRdtase_N"/>
</dbReference>
<dbReference type="RefSeq" id="WP_337331712.1">
    <property type="nucleotide sequence ID" value="NZ_JBBDGM010000005.1"/>
</dbReference>
<keyword evidence="1" id="KW-0560">Oxidoreductase</keyword>
<proteinExistence type="predicted"/>
<keyword evidence="2" id="KW-0520">NAD</keyword>
<evidence type="ECO:0000313" key="5">
    <source>
        <dbReference type="EMBL" id="MEJ1088043.1"/>
    </source>
</evidence>